<dbReference type="AlphaFoldDB" id="A0A0K2SID0"/>
<dbReference type="Proteomes" id="UP000065807">
    <property type="component" value="Chromosome"/>
</dbReference>
<name>A0A0K2SID0_LIMPI</name>
<proteinExistence type="predicted"/>
<organism evidence="4 5">
    <name type="scientific">Limnochorda pilosa</name>
    <dbReference type="NCBI Taxonomy" id="1555112"/>
    <lineage>
        <taxon>Bacteria</taxon>
        <taxon>Bacillati</taxon>
        <taxon>Bacillota</taxon>
        <taxon>Limnochordia</taxon>
        <taxon>Limnochordales</taxon>
        <taxon>Limnochordaceae</taxon>
        <taxon>Limnochorda</taxon>
    </lineage>
</organism>
<keyword evidence="5" id="KW-1185">Reference proteome</keyword>
<dbReference type="OrthoDB" id="9796381at2"/>
<keyword evidence="2" id="KW-0012">Acyltransferase</keyword>
<evidence type="ECO:0000259" key="3">
    <source>
        <dbReference type="PROSITE" id="PS51186"/>
    </source>
</evidence>
<feature type="domain" description="N-acetyltransferase" evidence="3">
    <location>
        <begin position="1"/>
        <end position="141"/>
    </location>
</feature>
<dbReference type="STRING" id="1555112.LIP_1006"/>
<dbReference type="SUPFAM" id="SSF55729">
    <property type="entry name" value="Acyl-CoA N-acyltransferases (Nat)"/>
    <property type="match status" value="1"/>
</dbReference>
<evidence type="ECO:0000313" key="4">
    <source>
        <dbReference type="EMBL" id="BAS26863.1"/>
    </source>
</evidence>
<dbReference type="InterPro" id="IPR016181">
    <property type="entry name" value="Acyl_CoA_acyltransferase"/>
</dbReference>
<dbReference type="GO" id="GO:0016747">
    <property type="term" value="F:acyltransferase activity, transferring groups other than amino-acyl groups"/>
    <property type="evidence" value="ECO:0007669"/>
    <property type="project" value="InterPro"/>
</dbReference>
<evidence type="ECO:0000313" key="5">
    <source>
        <dbReference type="Proteomes" id="UP000065807"/>
    </source>
</evidence>
<dbReference type="RefSeq" id="WP_082725865.1">
    <property type="nucleotide sequence ID" value="NZ_AP014924.1"/>
</dbReference>
<evidence type="ECO:0000256" key="2">
    <source>
        <dbReference type="ARBA" id="ARBA00023315"/>
    </source>
</evidence>
<dbReference type="NCBIfam" id="NF002959">
    <property type="entry name" value="PRK03624.1"/>
    <property type="match status" value="1"/>
</dbReference>
<dbReference type="PANTHER" id="PTHR43877">
    <property type="entry name" value="AMINOALKYLPHOSPHONATE N-ACETYLTRANSFERASE-RELATED-RELATED"/>
    <property type="match status" value="1"/>
</dbReference>
<sequence>MEIRPFEPTDEAAVIALWERCELTRPWNDPRKDIRRKLHVCAELFLVGERDGKIIATVMVGYEGHRGWINYLAVAPEHQRQGFGRMMMEEAERLLERERCPKVNLQVRAENQAAIEFYQRLGYSVDRVISMGKRLENDHVR</sequence>
<dbReference type="InterPro" id="IPR050832">
    <property type="entry name" value="Bact_Acetyltransf"/>
</dbReference>
<protein>
    <submittedName>
        <fullName evidence="4">Acetyltransferase GCN5</fullName>
    </submittedName>
</protein>
<keyword evidence="1 4" id="KW-0808">Transferase</keyword>
<accession>A0A0K2SID0</accession>
<dbReference type="Pfam" id="PF00583">
    <property type="entry name" value="Acetyltransf_1"/>
    <property type="match status" value="1"/>
</dbReference>
<dbReference type="KEGG" id="lpil:LIP_1006"/>
<dbReference type="EMBL" id="AP014924">
    <property type="protein sequence ID" value="BAS26863.1"/>
    <property type="molecule type" value="Genomic_DNA"/>
</dbReference>
<dbReference type="CDD" id="cd04301">
    <property type="entry name" value="NAT_SF"/>
    <property type="match status" value="1"/>
</dbReference>
<dbReference type="InterPro" id="IPR000182">
    <property type="entry name" value="GNAT_dom"/>
</dbReference>
<reference evidence="5" key="1">
    <citation type="submission" date="2015-07" db="EMBL/GenBank/DDBJ databases">
        <title>Complete genome sequence and phylogenetic analysis of Limnochorda pilosa.</title>
        <authorList>
            <person name="Watanabe M."/>
            <person name="Kojima H."/>
            <person name="Fukui M."/>
        </authorList>
    </citation>
    <scope>NUCLEOTIDE SEQUENCE [LARGE SCALE GENOMIC DNA]</scope>
    <source>
        <strain evidence="5">HC45</strain>
    </source>
</reference>
<evidence type="ECO:0000256" key="1">
    <source>
        <dbReference type="ARBA" id="ARBA00022679"/>
    </source>
</evidence>
<reference evidence="5" key="2">
    <citation type="journal article" date="2016" name="Int. J. Syst. Evol. Microbiol.">
        <title>Complete genome sequence and cell structure of Limnochorda pilosa, a Gram-negative spore-former within the phylum Firmicutes.</title>
        <authorList>
            <person name="Watanabe M."/>
            <person name="Kojima H."/>
            <person name="Fukui M."/>
        </authorList>
    </citation>
    <scope>NUCLEOTIDE SEQUENCE [LARGE SCALE GENOMIC DNA]</scope>
    <source>
        <strain evidence="5">HC45</strain>
    </source>
</reference>
<dbReference type="Gene3D" id="3.40.630.30">
    <property type="match status" value="1"/>
</dbReference>
<dbReference type="PATRIC" id="fig|1555112.3.peg.1048"/>
<dbReference type="PROSITE" id="PS51186">
    <property type="entry name" value="GNAT"/>
    <property type="match status" value="1"/>
</dbReference>
<gene>
    <name evidence="4" type="ORF">LIP_1006</name>
</gene>